<keyword evidence="1" id="KW-0812">Transmembrane</keyword>
<evidence type="ECO:0000313" key="2">
    <source>
        <dbReference type="EMBL" id="GAL91138.1"/>
    </source>
</evidence>
<keyword evidence="1" id="KW-0472">Membrane</keyword>
<organism evidence="2 3">
    <name type="scientific">Jejuia pallidilutea</name>
    <dbReference type="NCBI Taxonomy" id="504487"/>
    <lineage>
        <taxon>Bacteria</taxon>
        <taxon>Pseudomonadati</taxon>
        <taxon>Bacteroidota</taxon>
        <taxon>Flavobacteriia</taxon>
        <taxon>Flavobacteriales</taxon>
        <taxon>Flavobacteriaceae</taxon>
        <taxon>Jejuia</taxon>
    </lineage>
</organism>
<dbReference type="EMBL" id="BBNY01000095">
    <property type="protein sequence ID" value="GAL91138.1"/>
    <property type="molecule type" value="Genomic_DNA"/>
</dbReference>
<comment type="caution">
    <text evidence="2">The sequence shown here is derived from an EMBL/GenBank/DDBJ whole genome shotgun (WGS) entry which is preliminary data.</text>
</comment>
<evidence type="ECO:0000313" key="3">
    <source>
        <dbReference type="Proteomes" id="UP000030184"/>
    </source>
</evidence>
<dbReference type="AlphaFoldDB" id="A0A098LXQ6"/>
<protein>
    <submittedName>
        <fullName evidence="2">Uncharacterized protein</fullName>
    </submittedName>
</protein>
<proteinExistence type="predicted"/>
<gene>
    <name evidence="2" type="ORF">JCM19538_2752</name>
</gene>
<feature type="transmembrane region" description="Helical" evidence="1">
    <location>
        <begin position="14"/>
        <end position="35"/>
    </location>
</feature>
<keyword evidence="3" id="KW-1185">Reference proteome</keyword>
<keyword evidence="1" id="KW-1133">Transmembrane helix</keyword>
<reference evidence="3" key="1">
    <citation type="journal article" date="2014" name="Genome Announc.">
        <title>Draft Genome Sequence of Marine Flavobacterium Jejuia pallidilutea Strain 11shimoA1 and Pigmentation Mutants.</title>
        <authorList>
            <person name="Takatani N."/>
            <person name="Nakanishi M."/>
            <person name="Meirelles P."/>
            <person name="Mino S."/>
            <person name="Suda W."/>
            <person name="Oshima K."/>
            <person name="Hattori M."/>
            <person name="Ohkuma M."/>
            <person name="Hosokawa M."/>
            <person name="Miyashita K."/>
            <person name="Thompson F.L."/>
            <person name="Niwa A."/>
            <person name="Sawabe T."/>
            <person name="Sawabe T."/>
        </authorList>
    </citation>
    <scope>NUCLEOTIDE SEQUENCE [LARGE SCALE GENOMIC DNA]</scope>
    <source>
        <strain evidence="3">JCM 19538</strain>
    </source>
</reference>
<sequence>MVFKIQIYLKFTTFYHSLPLLLINFRLRAFIYGFLDHFNKSKTSLSSN</sequence>
<evidence type="ECO:0000256" key="1">
    <source>
        <dbReference type="SAM" id="Phobius"/>
    </source>
</evidence>
<dbReference type="Proteomes" id="UP000030184">
    <property type="component" value="Unassembled WGS sequence"/>
</dbReference>
<accession>A0A098LXQ6</accession>
<name>A0A098LXQ6_9FLAO</name>